<dbReference type="InterPro" id="IPR053013">
    <property type="entry name" value="LAT"/>
</dbReference>
<accession>A0A132B687</accession>
<evidence type="ECO:0000259" key="2">
    <source>
        <dbReference type="Pfam" id="PF22998"/>
    </source>
</evidence>
<dbReference type="Proteomes" id="UP000070700">
    <property type="component" value="Unassembled WGS sequence"/>
</dbReference>
<evidence type="ECO:0000313" key="4">
    <source>
        <dbReference type="Proteomes" id="UP000070700"/>
    </source>
</evidence>
<dbReference type="InterPro" id="IPR016181">
    <property type="entry name" value="Acyl_CoA_acyltransferase"/>
</dbReference>
<feature type="region of interest" description="Disordered" evidence="1">
    <location>
        <begin position="1"/>
        <end position="21"/>
    </location>
</feature>
<dbReference type="FunCoup" id="A0A132B687">
    <property type="interactions" value="96"/>
</dbReference>
<feature type="compositionally biased region" description="Polar residues" evidence="1">
    <location>
        <begin position="1"/>
        <end position="10"/>
    </location>
</feature>
<keyword evidence="4" id="KW-1185">Reference proteome</keyword>
<dbReference type="InParanoid" id="A0A132B687"/>
<sequence length="378" mass="43200">MGSLDTSLTETAPELQLSHPSPGECQTIWNIISEEWRDALSLDEFMEESAYLLTVPLAKDGGMTMWVLVEKDSVPDQRAILATCESFRERALVSTPEGKIEDVVVHGIASVFCDPKYRGKGYPKRMLSQLAQVLRTWQLGAGEKCVGSVLYSDIGKKYYASIGWKAAPNNTHIEFPAHLHLKLDGVKMLEGKDLAQLCKEDEEMARKDLAKLSTTGRQRMMIIPDHDHMLWHHCKVKFATERLFGGVPRFKGAIVGEPDSRIWAIWTHRFYDDPQPVPSGNVLHILRLVIEDPGRDSEVLQAQLQLIFQSAQAEAASWNLDEVDLWDPHPRVQRLVRRMDIEHAMFEREEEGIASLYWYDEEEKGRPDWIANERYAWC</sequence>
<dbReference type="PANTHER" id="PTHR34815:SF2">
    <property type="entry name" value="N-ACETYLTRANSFERASE DOMAIN-CONTAINING PROTEIN"/>
    <property type="match status" value="1"/>
</dbReference>
<name>A0A132B687_MOLSC</name>
<dbReference type="KEGG" id="psco:LY89DRAFT_352507"/>
<evidence type="ECO:0000256" key="1">
    <source>
        <dbReference type="SAM" id="MobiDB-lite"/>
    </source>
</evidence>
<dbReference type="PANTHER" id="PTHR34815">
    <property type="entry name" value="LYSINE ACETYLTRANSFERASE"/>
    <property type="match status" value="1"/>
</dbReference>
<dbReference type="Pfam" id="PF22998">
    <property type="entry name" value="GNAT_LYC1-like"/>
    <property type="match status" value="1"/>
</dbReference>
<protein>
    <recommendedName>
        <fullName evidence="2">LYC1 C-terminal domain-containing protein</fullName>
    </recommendedName>
</protein>
<dbReference type="STRING" id="149040.A0A132B687"/>
<evidence type="ECO:0000313" key="3">
    <source>
        <dbReference type="EMBL" id="KUJ07773.1"/>
    </source>
</evidence>
<gene>
    <name evidence="3" type="ORF">LY89DRAFT_352507</name>
</gene>
<dbReference type="GeneID" id="28816660"/>
<organism evidence="3 4">
    <name type="scientific">Mollisia scopiformis</name>
    <name type="common">Conifer needle endophyte fungus</name>
    <name type="synonym">Phialocephala scopiformis</name>
    <dbReference type="NCBI Taxonomy" id="149040"/>
    <lineage>
        <taxon>Eukaryota</taxon>
        <taxon>Fungi</taxon>
        <taxon>Dikarya</taxon>
        <taxon>Ascomycota</taxon>
        <taxon>Pezizomycotina</taxon>
        <taxon>Leotiomycetes</taxon>
        <taxon>Helotiales</taxon>
        <taxon>Mollisiaceae</taxon>
        <taxon>Mollisia</taxon>
    </lineage>
</organism>
<dbReference type="OrthoDB" id="2020070at2759"/>
<reference evidence="3 4" key="1">
    <citation type="submission" date="2015-10" db="EMBL/GenBank/DDBJ databases">
        <title>Full genome of DAOMC 229536 Phialocephala scopiformis, a fungal endophyte of spruce producing the potent anti-insectan compound rugulosin.</title>
        <authorList>
            <consortium name="DOE Joint Genome Institute"/>
            <person name="Walker A.K."/>
            <person name="Frasz S.L."/>
            <person name="Seifert K.A."/>
            <person name="Miller J.D."/>
            <person name="Mondo S.J."/>
            <person name="Labutti K."/>
            <person name="Lipzen A."/>
            <person name="Dockter R."/>
            <person name="Kennedy M."/>
            <person name="Grigoriev I.V."/>
            <person name="Spatafora J.W."/>
        </authorList>
    </citation>
    <scope>NUCLEOTIDE SEQUENCE [LARGE SCALE GENOMIC DNA]</scope>
    <source>
        <strain evidence="3 4">CBS 120377</strain>
    </source>
</reference>
<dbReference type="EMBL" id="KQ947438">
    <property type="protein sequence ID" value="KUJ07773.1"/>
    <property type="molecule type" value="Genomic_DNA"/>
</dbReference>
<dbReference type="RefSeq" id="XP_018062128.1">
    <property type="nucleotide sequence ID" value="XM_018206934.1"/>
</dbReference>
<dbReference type="AlphaFoldDB" id="A0A132B687"/>
<dbReference type="Gene3D" id="3.40.630.30">
    <property type="match status" value="1"/>
</dbReference>
<dbReference type="InterPro" id="IPR055100">
    <property type="entry name" value="GNAT_LYC1-like"/>
</dbReference>
<dbReference type="SUPFAM" id="SSF55729">
    <property type="entry name" value="Acyl-CoA N-acyltransferases (Nat)"/>
    <property type="match status" value="2"/>
</dbReference>
<feature type="domain" description="LYC1 C-terminal" evidence="2">
    <location>
        <begin position="172"/>
        <end position="378"/>
    </location>
</feature>
<proteinExistence type="predicted"/>